<protein>
    <recommendedName>
        <fullName evidence="4">SGNH/GDSL hydrolase family protein</fullName>
    </recommendedName>
</protein>
<dbReference type="RefSeq" id="WP_257085937.1">
    <property type="nucleotide sequence ID" value="NZ_CP102097.1"/>
</dbReference>
<sequence>MLHTGKQSLIVKLHTLIKFGVSIFGLFIVVALFGEYLLRFFAPPHNYLTPELTYHDRLGYHIEPFKSGHDGWGFRNQDIPAQVDTVVIGDSFTYGVSVSANDAWPSRLANNVKQPIYNLSLGGYGAKQYQYLLETYAVLLKPRQVIIGLYLGDDIAVRLSQPNREKNTQRASNQRRFNLRHWLAANSFLYHFVVQSPVGDWVRLVENWWLTSESSSERYIFFDNTTNRTIFTPKARFRNLDLTSEKNQLGLEALKSIVLDMALFCRTQDIILKVVVFPTKERVFMDEYLSNGNENYPIMNQLFSAEDEVRQHLTKFLDEHKIEHLDLLEPLVQANRKSKLFFQDANGHMAKEGHEVTAKRIEHGLY</sequence>
<organism evidence="2 3">
    <name type="scientific">Vibrio japonicus</name>
    <dbReference type="NCBI Taxonomy" id="1824638"/>
    <lineage>
        <taxon>Bacteria</taxon>
        <taxon>Pseudomonadati</taxon>
        <taxon>Pseudomonadota</taxon>
        <taxon>Gammaproteobacteria</taxon>
        <taxon>Vibrionales</taxon>
        <taxon>Vibrionaceae</taxon>
        <taxon>Vibrio</taxon>
    </lineage>
</organism>
<reference evidence="2" key="1">
    <citation type="submission" date="2022-07" db="EMBL/GenBank/DDBJ databases">
        <title>Complete genome of Vibrio japonicus strain JCM 31412T and phylogenomic assessment of the Nereis clade of the genus Vibrio.</title>
        <authorList>
            <person name="Shlafstein M.D."/>
            <person name="Emsley S.A."/>
            <person name="Ushijima B."/>
            <person name="Videau P."/>
            <person name="Saw J.H."/>
        </authorList>
    </citation>
    <scope>NUCLEOTIDE SEQUENCE</scope>
    <source>
        <strain evidence="2">JCM 31412</strain>
    </source>
</reference>
<feature type="transmembrane region" description="Helical" evidence="1">
    <location>
        <begin position="16"/>
        <end position="38"/>
    </location>
</feature>
<evidence type="ECO:0000313" key="2">
    <source>
        <dbReference type="EMBL" id="UUM32275.1"/>
    </source>
</evidence>
<dbReference type="Proteomes" id="UP001058602">
    <property type="component" value="Chromosome 2"/>
</dbReference>
<dbReference type="Gene3D" id="3.40.50.1110">
    <property type="entry name" value="SGNH hydrolase"/>
    <property type="match status" value="2"/>
</dbReference>
<keyword evidence="1" id="KW-1133">Transmembrane helix</keyword>
<gene>
    <name evidence="2" type="ORF">NP165_18500</name>
</gene>
<keyword evidence="3" id="KW-1185">Reference proteome</keyword>
<proteinExistence type="predicted"/>
<dbReference type="EMBL" id="CP102097">
    <property type="protein sequence ID" value="UUM32275.1"/>
    <property type="molecule type" value="Genomic_DNA"/>
</dbReference>
<evidence type="ECO:0000313" key="3">
    <source>
        <dbReference type="Proteomes" id="UP001058602"/>
    </source>
</evidence>
<keyword evidence="1" id="KW-0472">Membrane</keyword>
<keyword evidence="1" id="KW-0812">Transmembrane</keyword>
<dbReference type="InterPro" id="IPR036514">
    <property type="entry name" value="SGNH_hydro_sf"/>
</dbReference>
<name>A0ABY5LM94_9VIBR</name>
<dbReference type="SUPFAM" id="SSF52266">
    <property type="entry name" value="SGNH hydrolase"/>
    <property type="match status" value="1"/>
</dbReference>
<accession>A0ABY5LM94</accession>
<evidence type="ECO:0008006" key="4">
    <source>
        <dbReference type="Google" id="ProtNLM"/>
    </source>
</evidence>
<evidence type="ECO:0000256" key="1">
    <source>
        <dbReference type="SAM" id="Phobius"/>
    </source>
</evidence>